<dbReference type="Proteomes" id="UP001172142">
    <property type="component" value="Unassembled WGS sequence"/>
</dbReference>
<evidence type="ECO:0000256" key="1">
    <source>
        <dbReference type="SAM" id="Coils"/>
    </source>
</evidence>
<evidence type="ECO:0000313" key="3">
    <source>
        <dbReference type="Proteomes" id="UP001172142"/>
    </source>
</evidence>
<dbReference type="GO" id="GO:0006508">
    <property type="term" value="P:proteolysis"/>
    <property type="evidence" value="ECO:0007669"/>
    <property type="project" value="UniProtKB-KW"/>
</dbReference>
<dbReference type="InterPro" id="IPR023430">
    <property type="entry name" value="Pept_HybD-like_dom_sf"/>
</dbReference>
<dbReference type="NCBIfam" id="TIGR02841">
    <property type="entry name" value="spore_YyaC"/>
    <property type="match status" value="1"/>
</dbReference>
<dbReference type="EMBL" id="JAUJWU010000005">
    <property type="protein sequence ID" value="MDN7247035.1"/>
    <property type="molecule type" value="Genomic_DNA"/>
</dbReference>
<dbReference type="RefSeq" id="WP_300989175.1">
    <property type="nucleotide sequence ID" value="NZ_CP129235.1"/>
</dbReference>
<keyword evidence="2" id="KW-0645">Protease</keyword>
<feature type="coiled-coil region" evidence="1">
    <location>
        <begin position="8"/>
        <end position="42"/>
    </location>
</feature>
<keyword evidence="3" id="KW-1185">Reference proteome</keyword>
<dbReference type="Pfam" id="PF06866">
    <property type="entry name" value="DUF1256"/>
    <property type="match status" value="1"/>
</dbReference>
<dbReference type="GO" id="GO:0008233">
    <property type="term" value="F:peptidase activity"/>
    <property type="evidence" value="ECO:0007669"/>
    <property type="project" value="UniProtKB-KW"/>
</dbReference>
<reference evidence="2 3" key="1">
    <citation type="submission" date="2023-07" db="EMBL/GenBank/DDBJ databases">
        <title>Novel species in genus Planococcus.</title>
        <authorList>
            <person name="Ning S."/>
        </authorList>
    </citation>
    <scope>NUCLEOTIDE SEQUENCE [LARGE SCALE GENOMIC DNA]</scope>
    <source>
        <strain evidence="2 3">N017</strain>
    </source>
</reference>
<proteinExistence type="predicted"/>
<name>A0ABT8NGL9_9BACL</name>
<gene>
    <name evidence="2" type="primary">yyaC</name>
    <name evidence="2" type="ORF">QWY13_16265</name>
</gene>
<sequence>MYHIRGKKLLKKEEKVIYRSKLEDLEEESAKITFELKKIIAQASDDVLFLCIGSDRSTGDSYGPLVGTLLKESLIPYPVYGTLSEPVHALNLQKVLKGIKRNHKNSIVIGIDAGLGDYHQIGSIYLKEGPFKPGKALNKGLHDIGDYHLTAVVNYLDAQFPHHSLNSTRLDTVMNLAKATVKMIVDANNQIKIEELQN</sequence>
<evidence type="ECO:0000313" key="2">
    <source>
        <dbReference type="EMBL" id="MDN7247035.1"/>
    </source>
</evidence>
<comment type="caution">
    <text evidence="2">The sequence shown here is derived from an EMBL/GenBank/DDBJ whole genome shotgun (WGS) entry which is preliminary data.</text>
</comment>
<organism evidence="2 3">
    <name type="scientific">Planococcus shenhongbingii</name>
    <dbReference type="NCBI Taxonomy" id="3058398"/>
    <lineage>
        <taxon>Bacteria</taxon>
        <taxon>Bacillati</taxon>
        <taxon>Bacillota</taxon>
        <taxon>Bacilli</taxon>
        <taxon>Bacillales</taxon>
        <taxon>Caryophanaceae</taxon>
        <taxon>Planococcus</taxon>
    </lineage>
</organism>
<accession>A0ABT8NGL9</accession>
<protein>
    <submittedName>
        <fullName evidence="2">Spore protease YyaC</fullName>
    </submittedName>
</protein>
<dbReference type="InterPro" id="IPR009665">
    <property type="entry name" value="YyaC"/>
</dbReference>
<keyword evidence="1" id="KW-0175">Coiled coil</keyword>
<keyword evidence="2" id="KW-0378">Hydrolase</keyword>
<dbReference type="SUPFAM" id="SSF53163">
    <property type="entry name" value="HybD-like"/>
    <property type="match status" value="1"/>
</dbReference>